<comment type="function">
    <text evidence="6">Endogenous activator of intestinal guanylate cyclase. It stimulates this enzyme through the same receptor binding region as the heat-stable enterotoxins. May be a potent physiological regulator of intestinal fluid and electrolyte transport. May be an autocrine/paracrine regulator of intestinal salt and water transport.</text>
</comment>
<dbReference type="Pfam" id="PF02058">
    <property type="entry name" value="Guanylin"/>
    <property type="match status" value="1"/>
</dbReference>
<dbReference type="PANTHER" id="PTHR11318:SF4">
    <property type="entry name" value="GUANYLATE CYCLASE ACTIVATOR 2B"/>
    <property type="match status" value="1"/>
</dbReference>
<proteinExistence type="inferred from homology"/>
<evidence type="ECO:0000313" key="10">
    <source>
        <dbReference type="EMBL" id="KAL2090480.1"/>
    </source>
</evidence>
<keyword evidence="11" id="KW-1185">Reference proteome</keyword>
<dbReference type="GO" id="GO:0005576">
    <property type="term" value="C:extracellular region"/>
    <property type="evidence" value="ECO:0007669"/>
    <property type="project" value="UniProtKB-SubCell"/>
</dbReference>
<dbReference type="EMBL" id="JBHFQA010000011">
    <property type="protein sequence ID" value="KAL2090480.1"/>
    <property type="molecule type" value="Genomic_DNA"/>
</dbReference>
<evidence type="ECO:0000256" key="7">
    <source>
        <dbReference type="ARBA" id="ARBA00041176"/>
    </source>
</evidence>
<dbReference type="SUPFAM" id="SSF89890">
    <property type="entry name" value="Proguanylin"/>
    <property type="match status" value="1"/>
</dbReference>
<feature type="chain" id="PRO_5044837010" description="Guanylate cyclase activator 2B" evidence="9">
    <location>
        <begin position="21"/>
        <end position="119"/>
    </location>
</feature>
<name>A0ABD1JUH9_9TELE</name>
<evidence type="ECO:0000256" key="1">
    <source>
        <dbReference type="ARBA" id="ARBA00004613"/>
    </source>
</evidence>
<evidence type="ECO:0000256" key="4">
    <source>
        <dbReference type="ARBA" id="ARBA00022729"/>
    </source>
</evidence>
<evidence type="ECO:0000256" key="2">
    <source>
        <dbReference type="ARBA" id="ARBA00009883"/>
    </source>
</evidence>
<evidence type="ECO:0000256" key="8">
    <source>
        <dbReference type="PIRSR" id="PIRSR001849-50"/>
    </source>
</evidence>
<keyword evidence="3" id="KW-0964">Secreted</keyword>
<dbReference type="PIRSF" id="PIRSF001849">
    <property type="entry name" value="Guanylin"/>
    <property type="match status" value="1"/>
</dbReference>
<keyword evidence="5 8" id="KW-1015">Disulfide bond</keyword>
<organism evidence="10 11">
    <name type="scientific">Coilia grayii</name>
    <name type="common">Gray's grenadier anchovy</name>
    <dbReference type="NCBI Taxonomy" id="363190"/>
    <lineage>
        <taxon>Eukaryota</taxon>
        <taxon>Metazoa</taxon>
        <taxon>Chordata</taxon>
        <taxon>Craniata</taxon>
        <taxon>Vertebrata</taxon>
        <taxon>Euteleostomi</taxon>
        <taxon>Actinopterygii</taxon>
        <taxon>Neopterygii</taxon>
        <taxon>Teleostei</taxon>
        <taxon>Clupei</taxon>
        <taxon>Clupeiformes</taxon>
        <taxon>Clupeoidei</taxon>
        <taxon>Engraulidae</taxon>
        <taxon>Coilinae</taxon>
        <taxon>Coilia</taxon>
    </lineage>
</organism>
<evidence type="ECO:0000256" key="5">
    <source>
        <dbReference type="ARBA" id="ARBA00023157"/>
    </source>
</evidence>
<accession>A0ABD1JUH9</accession>
<dbReference type="PRINTS" id="PR00774">
    <property type="entry name" value="GUANYLIN"/>
</dbReference>
<comment type="subcellular location">
    <subcellularLocation>
        <location evidence="1">Secreted</location>
    </subcellularLocation>
</comment>
<feature type="disulfide bond" evidence="8">
    <location>
        <begin position="72"/>
        <end position="85"/>
    </location>
</feature>
<feature type="disulfide bond" evidence="8">
    <location>
        <begin position="107"/>
        <end position="115"/>
    </location>
</feature>
<dbReference type="Proteomes" id="UP001591681">
    <property type="component" value="Unassembled WGS sequence"/>
</dbReference>
<dbReference type="AlphaFoldDB" id="A0ABD1JUH9"/>
<dbReference type="Gene3D" id="3.90.1450.10">
    <property type="entry name" value="Guanylin"/>
    <property type="match status" value="1"/>
</dbReference>
<keyword evidence="4 9" id="KW-0732">Signal</keyword>
<evidence type="ECO:0000256" key="3">
    <source>
        <dbReference type="ARBA" id="ARBA00022525"/>
    </source>
</evidence>
<sequence length="119" mass="13116">MRGLPLFALLMLGLLGSSFAVTVSDGGYSFSLESVKVLKRLMELQAREMEAKALAGTRFAPYHHPSPRLQLCNNPTLPQEMRPLCMEPQSHELFLRFAALITPLDPCEVCSSPACTGCY</sequence>
<feature type="signal peptide" evidence="9">
    <location>
        <begin position="1"/>
        <end position="20"/>
    </location>
</feature>
<evidence type="ECO:0000256" key="6">
    <source>
        <dbReference type="ARBA" id="ARBA00037765"/>
    </source>
</evidence>
<comment type="similarity">
    <text evidence="2">Belongs to the guanylin family.</text>
</comment>
<protein>
    <recommendedName>
        <fullName evidence="7">Guanylate cyclase activator 2B</fullName>
    </recommendedName>
</protein>
<reference evidence="10 11" key="1">
    <citation type="submission" date="2024-09" db="EMBL/GenBank/DDBJ databases">
        <title>A chromosome-level genome assembly of Gray's grenadier anchovy, Coilia grayii.</title>
        <authorList>
            <person name="Fu Z."/>
        </authorList>
    </citation>
    <scope>NUCLEOTIDE SEQUENCE [LARGE SCALE GENOMIC DNA]</scope>
    <source>
        <strain evidence="10">G4</strain>
        <tissue evidence="10">Muscle</tissue>
    </source>
</reference>
<dbReference type="PANTHER" id="PTHR11318">
    <property type="entry name" value="GUANYLIN FAMILY MEMBER"/>
    <property type="match status" value="1"/>
</dbReference>
<evidence type="ECO:0000313" key="11">
    <source>
        <dbReference type="Proteomes" id="UP001591681"/>
    </source>
</evidence>
<feature type="disulfide bond" evidence="8">
    <location>
        <begin position="110"/>
        <end position="118"/>
    </location>
</feature>
<gene>
    <name evidence="10" type="ORF">ACEWY4_012743</name>
</gene>
<evidence type="ECO:0000256" key="9">
    <source>
        <dbReference type="SAM" id="SignalP"/>
    </source>
</evidence>
<comment type="caution">
    <text evidence="10">The sequence shown here is derived from an EMBL/GenBank/DDBJ whole genome shotgun (WGS) entry which is preliminary data.</text>
</comment>
<dbReference type="InterPro" id="IPR000879">
    <property type="entry name" value="Guanylin"/>
</dbReference>
<dbReference type="InterPro" id="IPR036382">
    <property type="entry name" value="Guanylin_sf"/>
</dbReference>